<dbReference type="InterPro" id="IPR004136">
    <property type="entry name" value="NMO"/>
</dbReference>
<protein>
    <recommendedName>
        <fullName evidence="4">Probable nitronate monooxygenase</fullName>
    </recommendedName>
    <alternativeName>
        <fullName evidence="11">Propionate 3-nitronate monooxygenase</fullName>
    </alternativeName>
</protein>
<evidence type="ECO:0000256" key="11">
    <source>
        <dbReference type="ARBA" id="ARBA00031155"/>
    </source>
</evidence>
<evidence type="ECO:0000256" key="3">
    <source>
        <dbReference type="ARBA" id="ARBA00009881"/>
    </source>
</evidence>
<comment type="caution">
    <text evidence="13">The sequence shown here is derived from an EMBL/GenBank/DDBJ whole genome shotgun (WGS) entry which is preliminary data.</text>
</comment>
<dbReference type="RefSeq" id="WP_039067855.1">
    <property type="nucleotide sequence ID" value="NZ_CP188207.1"/>
</dbReference>
<dbReference type="CDD" id="cd04730">
    <property type="entry name" value="NPD_like"/>
    <property type="match status" value="1"/>
</dbReference>
<dbReference type="GO" id="GO:0009636">
    <property type="term" value="P:response to toxic substance"/>
    <property type="evidence" value="ECO:0007669"/>
    <property type="project" value="UniProtKB-KW"/>
</dbReference>
<keyword evidence="5" id="KW-0216">Detoxification</keyword>
<dbReference type="SUPFAM" id="SSF51412">
    <property type="entry name" value="Inosine monophosphate dehydrogenase (IMPDH)"/>
    <property type="match status" value="1"/>
</dbReference>
<keyword evidence="9" id="KW-0560">Oxidoreductase</keyword>
<evidence type="ECO:0000256" key="4">
    <source>
        <dbReference type="ARBA" id="ARBA00013457"/>
    </source>
</evidence>
<dbReference type="GeneID" id="79052304"/>
<keyword evidence="14" id="KW-1185">Reference proteome</keyword>
<name>A0A418IE10_9STAP</name>
<evidence type="ECO:0000256" key="8">
    <source>
        <dbReference type="ARBA" id="ARBA00022741"/>
    </source>
</evidence>
<dbReference type="PANTHER" id="PTHR42747">
    <property type="entry name" value="NITRONATE MONOOXYGENASE-RELATED"/>
    <property type="match status" value="1"/>
</dbReference>
<dbReference type="Proteomes" id="UP000286317">
    <property type="component" value="Unassembled WGS sequence"/>
</dbReference>
<dbReference type="PANTHER" id="PTHR42747:SF3">
    <property type="entry name" value="NITRONATE MONOOXYGENASE-RELATED"/>
    <property type="match status" value="1"/>
</dbReference>
<dbReference type="EMBL" id="QXUF01000070">
    <property type="protein sequence ID" value="RIM99420.1"/>
    <property type="molecule type" value="Genomic_DNA"/>
</dbReference>
<gene>
    <name evidence="13" type="ORF">BU112_09855</name>
</gene>
<evidence type="ECO:0000256" key="10">
    <source>
        <dbReference type="ARBA" id="ARBA00023033"/>
    </source>
</evidence>
<evidence type="ECO:0000256" key="2">
    <source>
        <dbReference type="ARBA" id="ARBA00003535"/>
    </source>
</evidence>
<keyword evidence="6" id="KW-0285">Flavoprotein</keyword>
<keyword evidence="7" id="KW-0288">FMN</keyword>
<dbReference type="GO" id="GO:0018580">
    <property type="term" value="F:nitronate monooxygenase activity"/>
    <property type="evidence" value="ECO:0007669"/>
    <property type="project" value="InterPro"/>
</dbReference>
<dbReference type="FunFam" id="3.20.20.70:FF:000154">
    <property type="entry name" value="Probable nitronate monooxygenase"/>
    <property type="match status" value="1"/>
</dbReference>
<dbReference type="Pfam" id="PF03060">
    <property type="entry name" value="NMO"/>
    <property type="match status" value="1"/>
</dbReference>
<evidence type="ECO:0000313" key="13">
    <source>
        <dbReference type="EMBL" id="RIM99420.1"/>
    </source>
</evidence>
<evidence type="ECO:0000256" key="1">
    <source>
        <dbReference type="ARBA" id="ARBA00001917"/>
    </source>
</evidence>
<dbReference type="OrthoDB" id="9778912at2"/>
<accession>A0A418IE10</accession>
<evidence type="ECO:0000256" key="12">
    <source>
        <dbReference type="ARBA" id="ARBA00049401"/>
    </source>
</evidence>
<evidence type="ECO:0000256" key="6">
    <source>
        <dbReference type="ARBA" id="ARBA00022630"/>
    </source>
</evidence>
<evidence type="ECO:0000256" key="5">
    <source>
        <dbReference type="ARBA" id="ARBA00022575"/>
    </source>
</evidence>
<comment type="catalytic activity">
    <reaction evidence="12">
        <text>3 propionate 3-nitronate + 3 O2 + H2O = 3 3-oxopropanoate + 2 nitrate + nitrite + H2O2 + 3 H(+)</text>
        <dbReference type="Rhea" id="RHEA:57332"/>
        <dbReference type="ChEBI" id="CHEBI:15377"/>
        <dbReference type="ChEBI" id="CHEBI:15378"/>
        <dbReference type="ChEBI" id="CHEBI:15379"/>
        <dbReference type="ChEBI" id="CHEBI:16240"/>
        <dbReference type="ChEBI" id="CHEBI:16301"/>
        <dbReference type="ChEBI" id="CHEBI:17632"/>
        <dbReference type="ChEBI" id="CHEBI:33190"/>
        <dbReference type="ChEBI" id="CHEBI:136067"/>
    </reaction>
</comment>
<dbReference type="AlphaFoldDB" id="A0A418IE10"/>
<evidence type="ECO:0000313" key="14">
    <source>
        <dbReference type="Proteomes" id="UP000286317"/>
    </source>
</evidence>
<evidence type="ECO:0000256" key="7">
    <source>
        <dbReference type="ARBA" id="ARBA00022643"/>
    </source>
</evidence>
<keyword evidence="8" id="KW-0547">Nucleotide-binding</keyword>
<proteinExistence type="inferred from homology"/>
<organism evidence="13 14">
    <name type="scientific">Staphylococcus shinii</name>
    <dbReference type="NCBI Taxonomy" id="2912228"/>
    <lineage>
        <taxon>Bacteria</taxon>
        <taxon>Bacillati</taxon>
        <taxon>Bacillota</taxon>
        <taxon>Bacilli</taxon>
        <taxon>Bacillales</taxon>
        <taxon>Staphylococcaceae</taxon>
        <taxon>Staphylococcus</taxon>
    </lineage>
</organism>
<dbReference type="Gene3D" id="3.20.20.70">
    <property type="entry name" value="Aldolase class I"/>
    <property type="match status" value="1"/>
</dbReference>
<comment type="cofactor">
    <cofactor evidence="1">
        <name>FMN</name>
        <dbReference type="ChEBI" id="CHEBI:58210"/>
    </cofactor>
</comment>
<sequence length="355" mass="38589">MELSSRVTKLLNIKYPIIQAGMAGSTTPELVATVSNSGGLGTIGAGYFSAERLEKEITYVQQLTDLPYSVNLFVPSDKLFIPEKVEHMNAWLKPYRRALNIDEPIVNISEKQQFEDTIDMVIEKGVPVVSFTFGIPNQSILTRLKERNIKVIGTATSVEEAIANESAGMDAIIAQGSEAGGHRGAFTETSSNLTPLIGTMSLVPQIVDQVNIPVVAAGGIMDGRGMVASMILGAEGIQMGTAFLTSEESGASQLYKNAIQHSKETDTVVTNVFTGKPARGIDNEFIHKMNEYNEDIPDYPIQNQLTSAIRKEAAREGNAQWTHLWSGQSPRLAQCSSASTLMERLVQQANQLLNQ</sequence>
<reference evidence="13 14" key="1">
    <citation type="journal article" date="2016" name="Front. Microbiol.">
        <title>Comprehensive Phylogenetic Analysis of Bovine Non-aureus Staphylococci Species Based on Whole-Genome Sequencing.</title>
        <authorList>
            <person name="Naushad S."/>
            <person name="Barkema H.W."/>
            <person name="Luby C."/>
            <person name="Condas L.A."/>
            <person name="Nobrega D.B."/>
            <person name="Carson D.A."/>
            <person name="De Buck J."/>
        </authorList>
    </citation>
    <scope>NUCLEOTIDE SEQUENCE [LARGE SCALE GENOMIC DNA]</scope>
    <source>
        <strain evidence="13 14">SNUC 4554</strain>
    </source>
</reference>
<keyword evidence="10 13" id="KW-0503">Monooxygenase</keyword>
<evidence type="ECO:0000256" key="9">
    <source>
        <dbReference type="ARBA" id="ARBA00023002"/>
    </source>
</evidence>
<comment type="similarity">
    <text evidence="3">Belongs to the nitronate monooxygenase family. NMO class I subfamily.</text>
</comment>
<dbReference type="GO" id="GO:0000166">
    <property type="term" value="F:nucleotide binding"/>
    <property type="evidence" value="ECO:0007669"/>
    <property type="project" value="UniProtKB-KW"/>
</dbReference>
<comment type="function">
    <text evidence="2">Nitronate monooxygenase that uses molecular oxygen to catalyze the oxidative denitrification of alkyl nitronates. Acts on propionate 3-nitronate (P3N), the presumed physiological substrate. Probably functions in the detoxification of P3N, a metabolic poison produced by plants and fungi as a defense mechanism.</text>
</comment>
<dbReference type="InterPro" id="IPR013785">
    <property type="entry name" value="Aldolase_TIM"/>
</dbReference>